<evidence type="ECO:0000313" key="6">
    <source>
        <dbReference type="EMBL" id="EOD53499.1"/>
    </source>
</evidence>
<dbReference type="EMBL" id="AQGQ01000212">
    <property type="protein sequence ID" value="EOD53499.1"/>
    <property type="molecule type" value="Genomic_DNA"/>
</dbReference>
<comment type="caution">
    <text evidence="6">The sequence shown here is derived from an EMBL/GenBank/DDBJ whole genome shotgun (WGS) entry which is preliminary data.</text>
</comment>
<dbReference type="GO" id="GO:0046872">
    <property type="term" value="F:metal ion binding"/>
    <property type="evidence" value="ECO:0007669"/>
    <property type="project" value="UniProtKB-KW"/>
</dbReference>
<evidence type="ECO:0000313" key="7">
    <source>
        <dbReference type="Proteomes" id="UP000013526"/>
    </source>
</evidence>
<name>R1H4V1_9GAMM</name>
<protein>
    <submittedName>
        <fullName evidence="6">2-deoxyglucose-6-phosphatase</fullName>
    </submittedName>
</protein>
<dbReference type="InterPro" id="IPR051600">
    <property type="entry name" value="Beta-PGM-like"/>
</dbReference>
<dbReference type="NCBIfam" id="TIGR01509">
    <property type="entry name" value="HAD-SF-IA-v3"/>
    <property type="match status" value="1"/>
</dbReference>
<keyword evidence="3" id="KW-0479">Metal-binding</keyword>
<dbReference type="PATRIC" id="fig|1268236.3.peg.3746"/>
<evidence type="ECO:0000256" key="4">
    <source>
        <dbReference type="ARBA" id="ARBA00022842"/>
    </source>
</evidence>
<evidence type="ECO:0000256" key="3">
    <source>
        <dbReference type="ARBA" id="ARBA00022723"/>
    </source>
</evidence>
<dbReference type="InterPro" id="IPR023198">
    <property type="entry name" value="PGP-like_dom2"/>
</dbReference>
<dbReference type="GO" id="GO:0003824">
    <property type="term" value="F:catalytic activity"/>
    <property type="evidence" value="ECO:0007669"/>
    <property type="project" value="UniProtKB-ARBA"/>
</dbReference>
<dbReference type="SFLD" id="SFLDG01135">
    <property type="entry name" value="C1.5.6:_HAD__Beta-PGM__Phospha"/>
    <property type="match status" value="1"/>
</dbReference>
<keyword evidence="4" id="KW-0460">Magnesium</keyword>
<comment type="cofactor">
    <cofactor evidence="1">
        <name>Mg(2+)</name>
        <dbReference type="ChEBI" id="CHEBI:18420"/>
    </cofactor>
</comment>
<dbReference type="Pfam" id="PF00702">
    <property type="entry name" value="Hydrolase"/>
    <property type="match status" value="1"/>
</dbReference>
<dbReference type="Gene3D" id="1.10.150.240">
    <property type="entry name" value="Putative phosphatase, domain 2"/>
    <property type="match status" value="1"/>
</dbReference>
<dbReference type="InterPro" id="IPR006439">
    <property type="entry name" value="HAD-SF_hydro_IA"/>
</dbReference>
<keyword evidence="7" id="KW-1185">Reference proteome</keyword>
<organism evidence="6 7">
    <name type="scientific">Aeromonas molluscorum 848</name>
    <dbReference type="NCBI Taxonomy" id="1268236"/>
    <lineage>
        <taxon>Bacteria</taxon>
        <taxon>Pseudomonadati</taxon>
        <taxon>Pseudomonadota</taxon>
        <taxon>Gammaproteobacteria</taxon>
        <taxon>Aeromonadales</taxon>
        <taxon>Aeromonadaceae</taxon>
        <taxon>Aeromonas</taxon>
    </lineage>
</organism>
<comment type="similarity">
    <text evidence="2">Belongs to the HAD-like hydrolase superfamily. CbbY/CbbZ/Gph/YieH family.</text>
</comment>
<dbReference type="InterPro" id="IPR036412">
    <property type="entry name" value="HAD-like_sf"/>
</dbReference>
<dbReference type="RefSeq" id="WP_005908584.1">
    <property type="nucleotide sequence ID" value="NZ_AQGQ01000212.1"/>
</dbReference>
<dbReference type="OrthoDB" id="9800058at2"/>
<dbReference type="PANTHER" id="PTHR46193:SF18">
    <property type="entry name" value="HEXITOL PHOSPHATASE B"/>
    <property type="match status" value="1"/>
</dbReference>
<keyword evidence="5" id="KW-0119">Carbohydrate metabolism</keyword>
<dbReference type="SFLD" id="SFLDG01129">
    <property type="entry name" value="C1.5:_HAD__Beta-PGM__Phosphata"/>
    <property type="match status" value="1"/>
</dbReference>
<evidence type="ECO:0000256" key="5">
    <source>
        <dbReference type="ARBA" id="ARBA00023277"/>
    </source>
</evidence>
<dbReference type="SUPFAM" id="SSF56784">
    <property type="entry name" value="HAD-like"/>
    <property type="match status" value="1"/>
</dbReference>
<proteinExistence type="inferred from homology"/>
<dbReference type="InterPro" id="IPR023214">
    <property type="entry name" value="HAD_sf"/>
</dbReference>
<evidence type="ECO:0000256" key="1">
    <source>
        <dbReference type="ARBA" id="ARBA00001946"/>
    </source>
</evidence>
<accession>R1H4V1</accession>
<evidence type="ECO:0000256" key="2">
    <source>
        <dbReference type="ARBA" id="ARBA00006171"/>
    </source>
</evidence>
<dbReference type="NCBIfam" id="TIGR01549">
    <property type="entry name" value="HAD-SF-IA-v1"/>
    <property type="match status" value="1"/>
</dbReference>
<dbReference type="SFLD" id="SFLDS00003">
    <property type="entry name" value="Haloacid_Dehalogenase"/>
    <property type="match status" value="1"/>
</dbReference>
<dbReference type="NCBIfam" id="NF008087">
    <property type="entry name" value="PRK10826.1"/>
    <property type="match status" value="1"/>
</dbReference>
<sequence length="221" mass="24011">MLAAVIFDMDGVLIDSEPFWQRAQMAVFSELGHPHSEADCDSTIGIRIDQLVAHWYRLRPWVGPSQEEVVQRILDRVNALILSEGQPKAGVLEALALIEAQGLKVGLATSSPFAMVEAVLGKLGIRDRFLAVHSAEVEPFGKPHPDVYIHAAEKLGVLPMHCLAIEDSFTGLLAAKAASMRALIVPDPALLNDPRLAIADHRLDCLSELDAEQLASWVAGK</sequence>
<gene>
    <name evidence="6" type="ORF">G113_19296</name>
</gene>
<dbReference type="PANTHER" id="PTHR46193">
    <property type="entry name" value="6-PHOSPHOGLUCONATE PHOSPHATASE"/>
    <property type="match status" value="1"/>
</dbReference>
<dbReference type="Proteomes" id="UP000013526">
    <property type="component" value="Unassembled WGS sequence"/>
</dbReference>
<reference evidence="6 7" key="1">
    <citation type="journal article" date="2013" name="Genome Announc.">
        <title>Draft Genome Sequence of Aeromonas molluscorum Strain 848TT, Isolated from Bivalve Molluscs.</title>
        <authorList>
            <person name="Spataro N."/>
            <person name="Farfan M."/>
            <person name="Albarral V."/>
            <person name="Sanglas A."/>
            <person name="Loren J.G."/>
            <person name="Fuste M.C."/>
            <person name="Bosch E."/>
        </authorList>
    </citation>
    <scope>NUCLEOTIDE SEQUENCE [LARGE SCALE GENOMIC DNA]</scope>
    <source>
        <strain evidence="6 7">848</strain>
    </source>
</reference>
<dbReference type="AlphaFoldDB" id="R1H4V1"/>
<dbReference type="Gene3D" id="3.40.50.1000">
    <property type="entry name" value="HAD superfamily/HAD-like"/>
    <property type="match status" value="1"/>
</dbReference>